<gene>
    <name evidence="5" type="primary">UACA</name>
    <name evidence="5" type="ORF">AOXY_G32371</name>
</gene>
<evidence type="ECO:0000256" key="3">
    <source>
        <dbReference type="SAM" id="Coils"/>
    </source>
</evidence>
<name>A0AAD8CJB9_ACIOX</name>
<evidence type="ECO:0000256" key="1">
    <source>
        <dbReference type="ARBA" id="ARBA00022737"/>
    </source>
</evidence>
<feature type="coiled-coil region" evidence="3">
    <location>
        <begin position="37"/>
        <end position="67"/>
    </location>
</feature>
<protein>
    <submittedName>
        <fullName evidence="5">Ankyrin repeat domain-containing protein 35-like</fullName>
    </submittedName>
</protein>
<dbReference type="GO" id="GO:0003779">
    <property type="term" value="F:actin binding"/>
    <property type="evidence" value="ECO:0007669"/>
    <property type="project" value="InterPro"/>
</dbReference>
<dbReference type="AlphaFoldDB" id="A0AAD8CJB9"/>
<feature type="coiled-coil region" evidence="3">
    <location>
        <begin position="367"/>
        <end position="539"/>
    </location>
</feature>
<dbReference type="EMBL" id="JAGXEW010000051">
    <property type="protein sequence ID" value="KAK1151521.1"/>
    <property type="molecule type" value="Genomic_DNA"/>
</dbReference>
<keyword evidence="6" id="KW-1185">Reference proteome</keyword>
<feature type="region of interest" description="Disordered" evidence="4">
    <location>
        <begin position="79"/>
        <end position="107"/>
    </location>
</feature>
<evidence type="ECO:0000256" key="2">
    <source>
        <dbReference type="ARBA" id="ARBA00023054"/>
    </source>
</evidence>
<evidence type="ECO:0000313" key="5">
    <source>
        <dbReference type="EMBL" id="KAK1151521.1"/>
    </source>
</evidence>
<dbReference type="PANTHER" id="PTHR24129:SF2">
    <property type="entry name" value="DUF3447 DOMAIN-CONTAINING PROTEIN"/>
    <property type="match status" value="1"/>
</dbReference>
<evidence type="ECO:0000256" key="4">
    <source>
        <dbReference type="SAM" id="MobiDB-lite"/>
    </source>
</evidence>
<keyword evidence="2 3" id="KW-0175">Coiled coil</keyword>
<dbReference type="InterPro" id="IPR042420">
    <property type="entry name" value="RAI14/UACA"/>
</dbReference>
<comment type="caution">
    <text evidence="5">The sequence shown here is derived from an EMBL/GenBank/DDBJ whole genome shotgun (WGS) entry which is preliminary data.</text>
</comment>
<proteinExistence type="predicted"/>
<dbReference type="Proteomes" id="UP001230051">
    <property type="component" value="Unassembled WGS sequence"/>
</dbReference>
<accession>A0AAD8CJB9</accession>
<dbReference type="PANTHER" id="PTHR24129">
    <property type="entry name" value="ANKYCORBIN"/>
    <property type="match status" value="1"/>
</dbReference>
<organism evidence="5 6">
    <name type="scientific">Acipenser oxyrinchus oxyrinchus</name>
    <dbReference type="NCBI Taxonomy" id="40147"/>
    <lineage>
        <taxon>Eukaryota</taxon>
        <taxon>Metazoa</taxon>
        <taxon>Chordata</taxon>
        <taxon>Craniata</taxon>
        <taxon>Vertebrata</taxon>
        <taxon>Euteleostomi</taxon>
        <taxon>Actinopterygii</taxon>
        <taxon>Chondrostei</taxon>
        <taxon>Acipenseriformes</taxon>
        <taxon>Acipenseridae</taxon>
        <taxon>Acipenser</taxon>
    </lineage>
</organism>
<keyword evidence="1" id="KW-0677">Repeat</keyword>
<reference evidence="5" key="1">
    <citation type="submission" date="2022-02" db="EMBL/GenBank/DDBJ databases">
        <title>Atlantic sturgeon de novo genome assembly.</title>
        <authorList>
            <person name="Stock M."/>
            <person name="Klopp C."/>
            <person name="Guiguen Y."/>
            <person name="Cabau C."/>
            <person name="Parinello H."/>
            <person name="Santidrian Yebra-Pimentel E."/>
            <person name="Kuhl H."/>
            <person name="Dirks R.P."/>
            <person name="Guessner J."/>
            <person name="Wuertz S."/>
            <person name="Du K."/>
            <person name="Schartl M."/>
        </authorList>
    </citation>
    <scope>NUCLEOTIDE SEQUENCE</scope>
    <source>
        <strain evidence="5">STURGEONOMICS-FGT-2020</strain>
        <tissue evidence="5">Whole blood</tissue>
    </source>
</reference>
<sequence length="656" mass="75200">MREARLREMKDRQAELDMLRARLETHFVPMEDHRRCKASWEGSVKELEKMVLKLRAENQELQREDNLREEGGRRECVGLQRHPGNPGTLKSRSVSCRESDEPKTVGTTRAWQSEGLLLSEKQNGTHSSLTKSEDHLQQVCKADKATCTNTRYSPLNIKEKDFLQGVSVFPRLSGYFKGDEFLNKDELEEAVTRKRMGRVFHQLSPGGLDFPEDGKKADWRTWNCGEAAVEKFGRQEFLTQGVFGKTNLERDEEKGMPDSSSLLKDRWERDADISKIQGLEEDLALEQQVSRKLQAKLTAQENEIRGLRDSFPPNILREGNGGSGKDFDCDAIDELCWNIRSLVKMYHEARLQLQAITSAEKQQGLANKQASEKLQGLANKQASEKQQGLANKQASEISGLKTELSEAKKKTVDLKKKLDDQIKESVNKQEHFRVVTALETEVKGLRSEVEKMETHLGERKAEASCLQAEVDRAFQEMRSLELREKHRQEEVKGSLEKDQALGQDLRLVSSKCEDLRQEMARWKQQVAEERERRREMSGKVLALERIVCEKEREAQKLAQTVLMLKTRGEELTQACENKDRKIVALQTEEQRLSAQGACLHNEIGSLREQLKTARKRHQDIVSVYRTHLLSAAQGVMDEEVHLMLLRINNIQREAVY</sequence>
<evidence type="ECO:0000313" key="6">
    <source>
        <dbReference type="Proteomes" id="UP001230051"/>
    </source>
</evidence>
<feature type="coiled-coil region" evidence="3">
    <location>
        <begin position="276"/>
        <end position="310"/>
    </location>
</feature>